<dbReference type="PANTHER" id="PTHR38887:SF1">
    <property type="entry name" value="RAS MODIFICATION PROTEIN ERF4"/>
    <property type="match status" value="1"/>
</dbReference>
<keyword evidence="1" id="KW-0175">Coiled coil</keyword>
<sequence length="423" mass="46166">MADIKQQPPAYQEEADKLPEVQSHAVELPTPGEPSRSRSSTMRNIHKPIVIPQTINMFYVRSFSPFARAYAPALADLPNPISQDEFLAFIDGLNDAFMMHPFFQAGFMAGGMVMSAPILPVQIAGGGLQALAALGSGAVTLLRAKQFLKRANADIFNPRGLAVRTCTTKRMMQAVGRGDETRLTLPPLEDVDDLVHGLTQTTTTTSSDGGRPPLHSRTPSTTSAASGSASAQEGGVPMEDPRMRRLRALEGSVTPVTFDVPPAPLPRGALKRYSTAPTRWMNGRNVRALTNAREKGLRERREKAAQLDDELTAANREIEELERLAAAQEVVEEQYVANQQARAAGARPAGHQRLASQDLAVSLEKRAQIIEEIKKAGEKKIKKSDKKEERIANRILWIVITTTENAPPEDDEALSELADESSH</sequence>
<feature type="compositionally biased region" description="Low complexity" evidence="2">
    <location>
        <begin position="216"/>
        <end position="231"/>
    </location>
</feature>
<feature type="region of interest" description="Disordered" evidence="2">
    <location>
        <begin position="1"/>
        <end position="43"/>
    </location>
</feature>
<name>A0AA39YVS6_9PEZI</name>
<organism evidence="3 4">
    <name type="scientific">Lasiodiplodia hormozganensis</name>
    <dbReference type="NCBI Taxonomy" id="869390"/>
    <lineage>
        <taxon>Eukaryota</taxon>
        <taxon>Fungi</taxon>
        <taxon>Dikarya</taxon>
        <taxon>Ascomycota</taxon>
        <taxon>Pezizomycotina</taxon>
        <taxon>Dothideomycetes</taxon>
        <taxon>Dothideomycetes incertae sedis</taxon>
        <taxon>Botryosphaeriales</taxon>
        <taxon>Botryosphaeriaceae</taxon>
        <taxon>Lasiodiplodia</taxon>
    </lineage>
</organism>
<dbReference type="InterPro" id="IPR053221">
    <property type="entry name" value="Burnettramic_acid_biosynth"/>
</dbReference>
<reference evidence="3" key="1">
    <citation type="submission" date="2023-06" db="EMBL/GenBank/DDBJ databases">
        <title>Multi-omics analyses reveal the molecular pathogenesis toolkit of Lasiodiplodia hormozganensis, a cross-kingdom pathogen.</title>
        <authorList>
            <person name="Felix C."/>
            <person name="Meneses R."/>
            <person name="Goncalves M.F.M."/>
            <person name="Tilleman L."/>
            <person name="Duarte A.S."/>
            <person name="Jorrin-Novo J.V."/>
            <person name="Van De Peer Y."/>
            <person name="Deforce D."/>
            <person name="Van Nieuwerburgh F."/>
            <person name="Esteves A.C."/>
            <person name="Alves A."/>
        </authorList>
    </citation>
    <scope>NUCLEOTIDE SEQUENCE</scope>
    <source>
        <strain evidence="3">CBS 339.90</strain>
    </source>
</reference>
<dbReference type="Proteomes" id="UP001175001">
    <property type="component" value="Unassembled WGS sequence"/>
</dbReference>
<gene>
    <name evidence="3" type="ORF">DIS24_g4708</name>
</gene>
<evidence type="ECO:0000313" key="3">
    <source>
        <dbReference type="EMBL" id="KAK0658470.1"/>
    </source>
</evidence>
<evidence type="ECO:0000256" key="2">
    <source>
        <dbReference type="SAM" id="MobiDB-lite"/>
    </source>
</evidence>
<feature type="region of interest" description="Disordered" evidence="2">
    <location>
        <begin position="200"/>
        <end position="240"/>
    </location>
</feature>
<proteinExistence type="predicted"/>
<comment type="caution">
    <text evidence="3">The sequence shown here is derived from an EMBL/GenBank/DDBJ whole genome shotgun (WGS) entry which is preliminary data.</text>
</comment>
<evidence type="ECO:0000313" key="4">
    <source>
        <dbReference type="Proteomes" id="UP001175001"/>
    </source>
</evidence>
<accession>A0AA39YVS6</accession>
<evidence type="ECO:0000256" key="1">
    <source>
        <dbReference type="SAM" id="Coils"/>
    </source>
</evidence>
<dbReference type="AlphaFoldDB" id="A0AA39YVS6"/>
<keyword evidence="4" id="KW-1185">Reference proteome</keyword>
<dbReference type="EMBL" id="JAUJDW010000018">
    <property type="protein sequence ID" value="KAK0658470.1"/>
    <property type="molecule type" value="Genomic_DNA"/>
</dbReference>
<dbReference type="PANTHER" id="PTHR38887">
    <property type="entry name" value="CHROMOSOME 21, WHOLE GENOME SHOTGUN SEQUENCE"/>
    <property type="match status" value="1"/>
</dbReference>
<feature type="coiled-coil region" evidence="1">
    <location>
        <begin position="297"/>
        <end position="334"/>
    </location>
</feature>
<protein>
    <submittedName>
        <fullName evidence="3">Uncharacterized protein</fullName>
    </submittedName>
</protein>